<evidence type="ECO:0000256" key="7">
    <source>
        <dbReference type="ARBA" id="ARBA00023136"/>
    </source>
</evidence>
<evidence type="ECO:0000256" key="9">
    <source>
        <dbReference type="SAM" id="Phobius"/>
    </source>
</evidence>
<evidence type="ECO:0000256" key="2">
    <source>
        <dbReference type="ARBA" id="ARBA00022448"/>
    </source>
</evidence>
<comment type="similarity">
    <text evidence="8">Belongs to the CemA family.</text>
</comment>
<dbReference type="InterPro" id="IPR004282">
    <property type="entry name" value="CemA"/>
</dbReference>
<dbReference type="GeneID" id="15332296"/>
<evidence type="ECO:0000256" key="4">
    <source>
        <dbReference type="ARBA" id="ARBA00022781"/>
    </source>
</evidence>
<keyword evidence="10" id="KW-0934">Plastid</keyword>
<keyword evidence="4" id="KW-0375">Hydrogen ion transport</keyword>
<evidence type="ECO:0000256" key="3">
    <source>
        <dbReference type="ARBA" id="ARBA00022692"/>
    </source>
</evidence>
<sequence length="501" mass="58162">MLLKAQGEKQDVLSLNGYLRKSNTRYSLLFFKQSTRNLVTSVSKRDSSYYTDKDKVVSITYEEIGLFPRSFSRVLDRFLKQLFSDVDNLVIQEYRFYRYLFLTTIKTIFILFFVPFLVNFVAKNYVVKPITEFFWNKSHPEIFLNSYQQKRAFAELEKFEEKIYFETLVESYSHYSYSFKGKENLGPTENFAQLKNLDIGQDILAVSKKAFELQIQSKDLDNLNKNVTLCYMEPIQDFSPVIAGDYFSDKPNGFRGLWRDVSAWPKANFTNLEREQCKFFSLNSSSLQKQKGDELFFIQDQGPLKYSPIIIGQPYSLSSVSGSTFALDHKYVTTNDVPCDVVTSQQGVHTRKNKDISKLYQEKTIELATYYNNHSIEAITNFFADLLSLCTLLYLLITLEIQINITKSFLLEVFFGLDDSKKSLLILLITDLLVGYHSSNLWELFFEFLFNHYGIPESQTGIFLLVATLPVLLDVLFKYLIFRHLNRSSPATVATYQAIIE</sequence>
<name>M9P7W1_9CHLO</name>
<dbReference type="PANTHER" id="PTHR33650">
    <property type="entry name" value="CHLOROPLAST ENVELOPE MEMBRANE PROTEIN-RELATED"/>
    <property type="match status" value="1"/>
</dbReference>
<gene>
    <name evidence="10" type="primary">cemA</name>
</gene>
<comment type="subcellular location">
    <subcellularLocation>
        <location evidence="1">Membrane</location>
        <topology evidence="1">Multi-pass membrane protein</topology>
    </subcellularLocation>
</comment>
<dbReference type="PANTHER" id="PTHR33650:SF2">
    <property type="entry name" value="CHLOROPLAST ENVELOPE MEMBRANE PROTEIN"/>
    <property type="match status" value="1"/>
</dbReference>
<keyword evidence="2" id="KW-0813">Transport</keyword>
<evidence type="ECO:0000256" key="5">
    <source>
        <dbReference type="ARBA" id="ARBA00022989"/>
    </source>
</evidence>
<keyword evidence="7 9" id="KW-0472">Membrane</keyword>
<dbReference type="GO" id="GO:0016020">
    <property type="term" value="C:membrane"/>
    <property type="evidence" value="ECO:0007669"/>
    <property type="project" value="UniProtKB-SubCell"/>
</dbReference>
<feature type="transmembrane region" description="Helical" evidence="9">
    <location>
        <begin position="462"/>
        <end position="481"/>
    </location>
</feature>
<feature type="transmembrane region" description="Helical" evidence="9">
    <location>
        <begin position="424"/>
        <end position="442"/>
    </location>
</feature>
<proteinExistence type="inferred from homology"/>
<protein>
    <submittedName>
        <fullName evidence="10">Chloroplast enveloppe membrane protein</fullName>
    </submittedName>
</protein>
<keyword evidence="3 9" id="KW-0812">Transmembrane</keyword>
<evidence type="ECO:0000313" key="10">
    <source>
        <dbReference type="EMBL" id="AFY64454.1"/>
    </source>
</evidence>
<evidence type="ECO:0000256" key="1">
    <source>
        <dbReference type="ARBA" id="ARBA00004141"/>
    </source>
</evidence>
<geneLocation type="plastid" evidence="10"/>
<dbReference type="Pfam" id="PF03040">
    <property type="entry name" value="CemA"/>
    <property type="match status" value="2"/>
</dbReference>
<dbReference type="EMBL" id="JX977846">
    <property type="protein sequence ID" value="AFY64454.1"/>
    <property type="molecule type" value="Genomic_DNA"/>
</dbReference>
<organism evidence="10">
    <name type="scientific">Pleodorina starrii</name>
    <dbReference type="NCBI Taxonomy" id="330485"/>
    <lineage>
        <taxon>Eukaryota</taxon>
        <taxon>Viridiplantae</taxon>
        <taxon>Chlorophyta</taxon>
        <taxon>core chlorophytes</taxon>
        <taxon>Chlorophyceae</taxon>
        <taxon>CS clade</taxon>
        <taxon>Chlamydomonadales</taxon>
        <taxon>Volvocaceae</taxon>
        <taxon>Pleodorina</taxon>
    </lineage>
</organism>
<feature type="transmembrane region" description="Helical" evidence="9">
    <location>
        <begin position="99"/>
        <end position="122"/>
    </location>
</feature>
<dbReference type="RefSeq" id="YP_007890185.1">
    <property type="nucleotide sequence ID" value="NC_021109.1"/>
</dbReference>
<evidence type="ECO:0000256" key="8">
    <source>
        <dbReference type="ARBA" id="ARBA00043980"/>
    </source>
</evidence>
<evidence type="ECO:0000256" key="6">
    <source>
        <dbReference type="ARBA" id="ARBA00023065"/>
    </source>
</evidence>
<dbReference type="AlphaFoldDB" id="M9P7W1"/>
<reference evidence="10" key="1">
    <citation type="journal article" date="2013" name="Mol. Biol. Evol.">
        <title>Organelle genome complexity scales positively with organism size in volvocine green algae.</title>
        <authorList>
            <person name="Smith D.R."/>
            <person name="Hamaji T."/>
            <person name="Olson B.J."/>
            <person name="Durand P.M."/>
            <person name="Ferris P."/>
            <person name="Michod R.E."/>
            <person name="Featherston J."/>
            <person name="Nozaki H."/>
            <person name="Keeling P.J."/>
        </authorList>
    </citation>
    <scope>NUCLEOTIDE SEQUENCE</scope>
    <source>
        <strain evidence="10">NIES-1363</strain>
    </source>
</reference>
<accession>M9P7W1</accession>
<dbReference type="HAMAP" id="MF_01308">
    <property type="entry name" value="CemA_PxcA"/>
    <property type="match status" value="1"/>
</dbReference>
<keyword evidence="6" id="KW-0406">Ion transport</keyword>
<dbReference type="GO" id="GO:1902600">
    <property type="term" value="P:proton transmembrane transport"/>
    <property type="evidence" value="ECO:0007669"/>
    <property type="project" value="UniProtKB-KW"/>
</dbReference>
<keyword evidence="5 9" id="KW-1133">Transmembrane helix</keyword>